<name>A0AA39FJJ9_9HYME</name>
<reference evidence="2" key="2">
    <citation type="submission" date="2023-03" db="EMBL/GenBank/DDBJ databases">
        <authorList>
            <person name="Inwood S.N."/>
            <person name="Skelly J.G."/>
            <person name="Guhlin J."/>
            <person name="Harrop T.W.R."/>
            <person name="Goldson S.G."/>
            <person name="Dearden P.K."/>
        </authorList>
    </citation>
    <scope>NUCLEOTIDE SEQUENCE</scope>
    <source>
        <strain evidence="2">Irish</strain>
        <tissue evidence="2">Whole body</tissue>
    </source>
</reference>
<dbReference type="EMBL" id="JAQQBS010000003">
    <property type="protein sequence ID" value="KAK0170596.1"/>
    <property type="molecule type" value="Genomic_DNA"/>
</dbReference>
<evidence type="ECO:0000256" key="1">
    <source>
        <dbReference type="SAM" id="Phobius"/>
    </source>
</evidence>
<dbReference type="AlphaFoldDB" id="A0AA39FJJ9"/>
<keyword evidence="1" id="KW-0472">Membrane</keyword>
<dbReference type="Proteomes" id="UP001168990">
    <property type="component" value="Unassembled WGS sequence"/>
</dbReference>
<protein>
    <recommendedName>
        <fullName evidence="4">Reverse transcriptase domain-containing protein</fullName>
    </recommendedName>
</protein>
<evidence type="ECO:0008006" key="4">
    <source>
        <dbReference type="Google" id="ProtNLM"/>
    </source>
</evidence>
<evidence type="ECO:0000313" key="2">
    <source>
        <dbReference type="EMBL" id="KAK0170596.1"/>
    </source>
</evidence>
<keyword evidence="3" id="KW-1185">Reference proteome</keyword>
<keyword evidence="1" id="KW-0812">Transmembrane</keyword>
<sequence>MFRTKVLVFFLGYHVVTFNLTLDMTFTVILRSKLRYHLHTFISLGSIRKLIITCQNEKLTFDMLRKYSSNYSRYTNIGIFENINTLAAFLDMSAAYDNVQYGILMNKLISEECPFRLCKYIGKWMYTRNVEFIVDKEESITRRFADDIALYCTDRSSIYRKIQMKIAFNQIHNNLRKIGLELQPEKTSLIEFNKKGHNHNKDGIHIQERKIEPSNEAKFLGMYLKRK</sequence>
<proteinExistence type="predicted"/>
<feature type="transmembrane region" description="Helical" evidence="1">
    <location>
        <begin position="6"/>
        <end position="30"/>
    </location>
</feature>
<evidence type="ECO:0000313" key="3">
    <source>
        <dbReference type="Proteomes" id="UP001168990"/>
    </source>
</evidence>
<keyword evidence="1" id="KW-1133">Transmembrane helix</keyword>
<accession>A0AA39FJJ9</accession>
<gene>
    <name evidence="2" type="ORF">PV328_008432</name>
</gene>
<organism evidence="2 3">
    <name type="scientific">Microctonus aethiopoides</name>
    <dbReference type="NCBI Taxonomy" id="144406"/>
    <lineage>
        <taxon>Eukaryota</taxon>
        <taxon>Metazoa</taxon>
        <taxon>Ecdysozoa</taxon>
        <taxon>Arthropoda</taxon>
        <taxon>Hexapoda</taxon>
        <taxon>Insecta</taxon>
        <taxon>Pterygota</taxon>
        <taxon>Neoptera</taxon>
        <taxon>Endopterygota</taxon>
        <taxon>Hymenoptera</taxon>
        <taxon>Apocrita</taxon>
        <taxon>Ichneumonoidea</taxon>
        <taxon>Braconidae</taxon>
        <taxon>Euphorinae</taxon>
        <taxon>Microctonus</taxon>
    </lineage>
</organism>
<reference evidence="2" key="1">
    <citation type="journal article" date="2023" name="bioRxiv">
        <title>Scaffold-level genome assemblies of two parasitoid biocontrol wasps reveal the parthenogenesis mechanism and an associated novel virus.</title>
        <authorList>
            <person name="Inwood S."/>
            <person name="Skelly J."/>
            <person name="Guhlin J."/>
            <person name="Harrop T."/>
            <person name="Goldson S."/>
            <person name="Dearden P."/>
        </authorList>
    </citation>
    <scope>NUCLEOTIDE SEQUENCE</scope>
    <source>
        <strain evidence="2">Irish</strain>
        <tissue evidence="2">Whole body</tissue>
    </source>
</reference>
<comment type="caution">
    <text evidence="2">The sequence shown here is derived from an EMBL/GenBank/DDBJ whole genome shotgun (WGS) entry which is preliminary data.</text>
</comment>